<dbReference type="STRING" id="1353952.A0A165G4H8"/>
<proteinExistence type="predicted"/>
<protein>
    <recommendedName>
        <fullName evidence="3">RNI-like protein</fullName>
    </recommendedName>
</protein>
<reference evidence="1 2" key="1">
    <citation type="journal article" date="2016" name="Mol. Biol. Evol.">
        <title>Comparative Genomics of Early-Diverging Mushroom-Forming Fungi Provides Insights into the Origins of Lignocellulose Decay Capabilities.</title>
        <authorList>
            <person name="Nagy L.G."/>
            <person name="Riley R."/>
            <person name="Tritt A."/>
            <person name="Adam C."/>
            <person name="Daum C."/>
            <person name="Floudas D."/>
            <person name="Sun H."/>
            <person name="Yadav J.S."/>
            <person name="Pangilinan J."/>
            <person name="Larsson K.H."/>
            <person name="Matsuura K."/>
            <person name="Barry K."/>
            <person name="Labutti K."/>
            <person name="Kuo R."/>
            <person name="Ohm R.A."/>
            <person name="Bhattacharya S.S."/>
            <person name="Shirouzu T."/>
            <person name="Yoshinaga Y."/>
            <person name="Martin F.M."/>
            <person name="Grigoriev I.V."/>
            <person name="Hibbett D.S."/>
        </authorList>
    </citation>
    <scope>NUCLEOTIDE SEQUENCE [LARGE SCALE GENOMIC DNA]</scope>
    <source>
        <strain evidence="1 2">HHB12733</strain>
    </source>
</reference>
<dbReference type="EMBL" id="KV423961">
    <property type="protein sequence ID" value="KZT57587.1"/>
    <property type="molecule type" value="Genomic_DNA"/>
</dbReference>
<dbReference type="SUPFAM" id="SSF52047">
    <property type="entry name" value="RNI-like"/>
    <property type="match status" value="1"/>
</dbReference>
<dbReference type="Gene3D" id="3.80.10.10">
    <property type="entry name" value="Ribonuclease Inhibitor"/>
    <property type="match status" value="1"/>
</dbReference>
<evidence type="ECO:0008006" key="3">
    <source>
        <dbReference type="Google" id="ProtNLM"/>
    </source>
</evidence>
<evidence type="ECO:0000313" key="1">
    <source>
        <dbReference type="EMBL" id="KZT57587.1"/>
    </source>
</evidence>
<dbReference type="Proteomes" id="UP000076842">
    <property type="component" value="Unassembled WGS sequence"/>
</dbReference>
<name>A0A165G4H8_9BASI</name>
<dbReference type="InParanoid" id="A0A165G4H8"/>
<dbReference type="AlphaFoldDB" id="A0A165G4H8"/>
<organism evidence="1 2">
    <name type="scientific">Calocera cornea HHB12733</name>
    <dbReference type="NCBI Taxonomy" id="1353952"/>
    <lineage>
        <taxon>Eukaryota</taxon>
        <taxon>Fungi</taxon>
        <taxon>Dikarya</taxon>
        <taxon>Basidiomycota</taxon>
        <taxon>Agaricomycotina</taxon>
        <taxon>Dacrymycetes</taxon>
        <taxon>Dacrymycetales</taxon>
        <taxon>Dacrymycetaceae</taxon>
        <taxon>Calocera</taxon>
    </lineage>
</organism>
<evidence type="ECO:0000313" key="2">
    <source>
        <dbReference type="Proteomes" id="UP000076842"/>
    </source>
</evidence>
<dbReference type="InterPro" id="IPR032675">
    <property type="entry name" value="LRR_dom_sf"/>
</dbReference>
<accession>A0A165G4H8</accession>
<keyword evidence="2" id="KW-1185">Reference proteome</keyword>
<sequence length="146" mass="16539">MDFIASISTLRSLHLDRTGLTSKGLARLSPLKSSLRFLNIRCNPDVDDDAIESIALFKLDFLFAIGTSITMYGLSRLAERLDDDRRRMGICLPEACDVWFFDIYSHAVNDVVAQWDALLKRVFEIVPEEEAFSWDAETDGITGEFL</sequence>
<gene>
    <name evidence="1" type="ORF">CALCODRAFT_483044</name>
</gene>